<organism evidence="1 2">
    <name type="scientific">Smallanthus sonchifolius</name>
    <dbReference type="NCBI Taxonomy" id="185202"/>
    <lineage>
        <taxon>Eukaryota</taxon>
        <taxon>Viridiplantae</taxon>
        <taxon>Streptophyta</taxon>
        <taxon>Embryophyta</taxon>
        <taxon>Tracheophyta</taxon>
        <taxon>Spermatophyta</taxon>
        <taxon>Magnoliopsida</taxon>
        <taxon>eudicotyledons</taxon>
        <taxon>Gunneridae</taxon>
        <taxon>Pentapetalae</taxon>
        <taxon>asterids</taxon>
        <taxon>campanulids</taxon>
        <taxon>Asterales</taxon>
        <taxon>Asteraceae</taxon>
        <taxon>Asteroideae</taxon>
        <taxon>Heliantheae alliance</taxon>
        <taxon>Millerieae</taxon>
        <taxon>Smallanthus</taxon>
    </lineage>
</organism>
<dbReference type="Proteomes" id="UP001056120">
    <property type="component" value="Linkage Group LG29"/>
</dbReference>
<sequence>MSYLQVTAVRPSLRVPDQFNTLRGSATRCIAPVNIFNLHNLLKPSIGSSKRCTELMKCNVIQKTSASRYQPCAPVCSFGGKGESKNDEASPWKSIEKAMSSFKKEPSLEDVLRQQMEREDYYDGDPPSGGGGGGGGGGFGGTDDEGFAGILDDILQVTLAILALVVLYMYIIAGDQVTLFIKDTFNFLLGRKGPRLRTIMYAFAQFYQKCRAKVPYDPYWLEKEIITTPTWWDSPEKYRRILKILDRTIKSSKSKLYSDSDENTTSTDNAYEDSDNDNDSGYTNKAYDDDDDEDDDDDDAYNVWVIIRDANLVQWPEPVLKGVMRGPEKGPVRFLISISVFSSSPLPFAKSSQKLHPIYFFLSIPLIKAKASGNPSQKSFSTLISSER</sequence>
<gene>
    <name evidence="1" type="ORF">L1987_86164</name>
</gene>
<proteinExistence type="predicted"/>
<dbReference type="EMBL" id="CM042046">
    <property type="protein sequence ID" value="KAI3676553.1"/>
    <property type="molecule type" value="Genomic_DNA"/>
</dbReference>
<comment type="caution">
    <text evidence="1">The sequence shown here is derived from an EMBL/GenBank/DDBJ whole genome shotgun (WGS) entry which is preliminary data.</text>
</comment>
<reference evidence="2" key="1">
    <citation type="journal article" date="2022" name="Mol. Ecol. Resour.">
        <title>The genomes of chicory, endive, great burdock and yacon provide insights into Asteraceae palaeo-polyploidization history and plant inulin production.</title>
        <authorList>
            <person name="Fan W."/>
            <person name="Wang S."/>
            <person name="Wang H."/>
            <person name="Wang A."/>
            <person name="Jiang F."/>
            <person name="Liu H."/>
            <person name="Zhao H."/>
            <person name="Xu D."/>
            <person name="Zhang Y."/>
        </authorList>
    </citation>
    <scope>NUCLEOTIDE SEQUENCE [LARGE SCALE GENOMIC DNA]</scope>
    <source>
        <strain evidence="2">cv. Yunnan</strain>
    </source>
</reference>
<evidence type="ECO:0000313" key="2">
    <source>
        <dbReference type="Proteomes" id="UP001056120"/>
    </source>
</evidence>
<name>A0ACB8XYM4_9ASTR</name>
<keyword evidence="2" id="KW-1185">Reference proteome</keyword>
<reference evidence="1 2" key="2">
    <citation type="journal article" date="2022" name="Mol. Ecol. Resour.">
        <title>The genomes of chicory, endive, great burdock and yacon provide insights into Asteraceae paleo-polyploidization history and plant inulin production.</title>
        <authorList>
            <person name="Fan W."/>
            <person name="Wang S."/>
            <person name="Wang H."/>
            <person name="Wang A."/>
            <person name="Jiang F."/>
            <person name="Liu H."/>
            <person name="Zhao H."/>
            <person name="Xu D."/>
            <person name="Zhang Y."/>
        </authorList>
    </citation>
    <scope>NUCLEOTIDE SEQUENCE [LARGE SCALE GENOMIC DNA]</scope>
    <source>
        <strain evidence="2">cv. Yunnan</strain>
        <tissue evidence="1">Leaves</tissue>
    </source>
</reference>
<evidence type="ECO:0000313" key="1">
    <source>
        <dbReference type="EMBL" id="KAI3676553.1"/>
    </source>
</evidence>
<accession>A0ACB8XYM4</accession>
<protein>
    <submittedName>
        <fullName evidence="1">Uncharacterized protein</fullName>
    </submittedName>
</protein>